<dbReference type="HAMAP" id="MF_00011">
    <property type="entry name" value="Adenylosucc_synth"/>
    <property type="match status" value="1"/>
</dbReference>
<dbReference type="Proteomes" id="UP000266172">
    <property type="component" value="Unassembled WGS sequence"/>
</dbReference>
<dbReference type="CDD" id="cd03108">
    <property type="entry name" value="AdSS"/>
    <property type="match status" value="1"/>
</dbReference>
<reference evidence="9 10" key="1">
    <citation type="submission" date="2018-08" db="EMBL/GenBank/DDBJ databases">
        <title>A genome reference for cultivated species of the human gut microbiota.</title>
        <authorList>
            <person name="Zou Y."/>
            <person name="Xue W."/>
            <person name="Luo G."/>
        </authorList>
    </citation>
    <scope>NUCLEOTIDE SEQUENCE [LARGE SCALE GENOMIC DNA]</scope>
    <source>
        <strain evidence="9 10">AF22-12AC</strain>
    </source>
</reference>
<dbReference type="PANTHER" id="PTHR11846:SF0">
    <property type="entry name" value="ADENYLOSUCCINATE SYNTHETASE"/>
    <property type="match status" value="1"/>
</dbReference>
<comment type="similarity">
    <text evidence="8">Belongs to the adenylosuccinate synthetase family.</text>
</comment>
<evidence type="ECO:0000256" key="8">
    <source>
        <dbReference type="HAMAP-Rule" id="MF_00011"/>
    </source>
</evidence>
<dbReference type="InterPro" id="IPR042111">
    <property type="entry name" value="Adenylosuccinate_synth_dom3"/>
</dbReference>
<dbReference type="Pfam" id="PF00709">
    <property type="entry name" value="Adenylsucc_synt"/>
    <property type="match status" value="1"/>
</dbReference>
<comment type="cofactor">
    <cofactor evidence="8">
        <name>Mg(2+)</name>
        <dbReference type="ChEBI" id="CHEBI:18420"/>
    </cofactor>
    <text evidence="8">Binds 1 Mg(2+) ion per subunit.</text>
</comment>
<feature type="binding site" description="in other chain" evidence="8">
    <location>
        <begin position="12"/>
        <end position="15"/>
    </location>
    <ligand>
        <name>IMP</name>
        <dbReference type="ChEBI" id="CHEBI:58053"/>
        <note>ligand shared between dimeric partners</note>
    </ligand>
</feature>
<dbReference type="GO" id="GO:0005525">
    <property type="term" value="F:GTP binding"/>
    <property type="evidence" value="ECO:0007669"/>
    <property type="project" value="UniProtKB-UniRule"/>
</dbReference>
<dbReference type="AlphaFoldDB" id="A0A173ZA92"/>
<evidence type="ECO:0000256" key="5">
    <source>
        <dbReference type="ARBA" id="ARBA00022755"/>
    </source>
</evidence>
<feature type="binding site" description="in other chain" evidence="8">
    <location>
        <begin position="37"/>
        <end position="40"/>
    </location>
    <ligand>
        <name>IMP</name>
        <dbReference type="ChEBI" id="CHEBI:58053"/>
        <note>ligand shared between dimeric partners</note>
    </ligand>
</feature>
<comment type="subunit">
    <text evidence="1 8">Homodimer.</text>
</comment>
<keyword evidence="5 8" id="KW-0658">Purine biosynthesis</keyword>
<feature type="active site" description="Proton donor" evidence="8">
    <location>
        <position position="40"/>
    </location>
</feature>
<evidence type="ECO:0000256" key="6">
    <source>
        <dbReference type="ARBA" id="ARBA00022842"/>
    </source>
</evidence>
<feature type="binding site" description="in other chain" evidence="8">
    <location>
        <position position="309"/>
    </location>
    <ligand>
        <name>IMP</name>
        <dbReference type="ChEBI" id="CHEBI:58053"/>
        <note>ligand shared between dimeric partners</note>
    </ligand>
</feature>
<name>A0A173ZA92_9FIRM</name>
<evidence type="ECO:0000256" key="1">
    <source>
        <dbReference type="ARBA" id="ARBA00011738"/>
    </source>
</evidence>
<feature type="binding site" evidence="8">
    <location>
        <position position="39"/>
    </location>
    <ligand>
        <name>Mg(2+)</name>
        <dbReference type="ChEBI" id="CHEBI:18420"/>
    </ligand>
</feature>
<comment type="caution">
    <text evidence="8">Lacks conserved residue(s) required for the propagation of feature annotation.</text>
</comment>
<dbReference type="Gene3D" id="1.10.300.10">
    <property type="entry name" value="Adenylosuccinate Synthetase, subunit A, domain 2"/>
    <property type="match status" value="1"/>
</dbReference>
<comment type="function">
    <text evidence="8">Plays an important role in the de novo pathway of purine nucleotide biosynthesis. Catalyzes the first committed step in the biosynthesis of AMP from IMP.</text>
</comment>
<accession>A0A173ZA92</accession>
<keyword evidence="4 8" id="KW-0547">Nucleotide-binding</keyword>
<proteinExistence type="inferred from homology"/>
<dbReference type="Gene3D" id="3.40.440.10">
    <property type="entry name" value="Adenylosuccinate Synthetase, subunit A, domain 1"/>
    <property type="match status" value="1"/>
</dbReference>
<dbReference type="EC" id="6.3.4.4" evidence="8"/>
<dbReference type="InterPro" id="IPR042109">
    <property type="entry name" value="Adenylosuccinate_synth_dom1"/>
</dbReference>
<dbReference type="SMART" id="SM00788">
    <property type="entry name" value="Adenylsucc_synt"/>
    <property type="match status" value="1"/>
</dbReference>
<evidence type="ECO:0000313" key="9">
    <source>
        <dbReference type="EMBL" id="RGS39464.1"/>
    </source>
</evidence>
<feature type="active site" description="Proton acceptor" evidence="8">
    <location>
        <position position="12"/>
    </location>
</feature>
<dbReference type="RefSeq" id="WP_055230268.1">
    <property type="nucleotide sequence ID" value="NZ_JAGZKG010000009.1"/>
</dbReference>
<dbReference type="GO" id="GO:0005737">
    <property type="term" value="C:cytoplasm"/>
    <property type="evidence" value="ECO:0007669"/>
    <property type="project" value="UniProtKB-SubCell"/>
</dbReference>
<dbReference type="GO" id="GO:0046040">
    <property type="term" value="P:IMP metabolic process"/>
    <property type="evidence" value="ECO:0007669"/>
    <property type="project" value="TreeGrafter"/>
</dbReference>
<dbReference type="InterPro" id="IPR027417">
    <property type="entry name" value="P-loop_NTPase"/>
</dbReference>
<organism evidence="9 10">
    <name type="scientific">Roseburia hominis</name>
    <dbReference type="NCBI Taxonomy" id="301301"/>
    <lineage>
        <taxon>Bacteria</taxon>
        <taxon>Bacillati</taxon>
        <taxon>Bacillota</taxon>
        <taxon>Clostridia</taxon>
        <taxon>Lachnospirales</taxon>
        <taxon>Lachnospiraceae</taxon>
        <taxon>Roseburia</taxon>
    </lineage>
</organism>
<keyword evidence="2 8" id="KW-0436">Ligase</keyword>
<dbReference type="InterPro" id="IPR042110">
    <property type="entry name" value="Adenylosuccinate_synth_dom2"/>
</dbReference>
<dbReference type="PANTHER" id="PTHR11846">
    <property type="entry name" value="ADENYLOSUCCINATE SYNTHETASE"/>
    <property type="match status" value="1"/>
</dbReference>
<feature type="binding site" evidence="8">
    <location>
        <begin position="418"/>
        <end position="420"/>
    </location>
    <ligand>
        <name>GTP</name>
        <dbReference type="ChEBI" id="CHEBI:37565"/>
    </ligand>
</feature>
<feature type="binding site" evidence="8">
    <location>
        <begin position="39"/>
        <end position="41"/>
    </location>
    <ligand>
        <name>GTP</name>
        <dbReference type="ChEBI" id="CHEBI:37565"/>
    </ligand>
</feature>
<evidence type="ECO:0000256" key="7">
    <source>
        <dbReference type="ARBA" id="ARBA00023134"/>
    </source>
</evidence>
<feature type="binding site" evidence="8">
    <location>
        <position position="12"/>
    </location>
    <ligand>
        <name>Mg(2+)</name>
        <dbReference type="ChEBI" id="CHEBI:18420"/>
    </ligand>
</feature>
<gene>
    <name evidence="8" type="primary">purA</name>
    <name evidence="9" type="ORF">DWX93_10955</name>
</gene>
<dbReference type="SUPFAM" id="SSF52540">
    <property type="entry name" value="P-loop containing nucleoside triphosphate hydrolases"/>
    <property type="match status" value="1"/>
</dbReference>
<dbReference type="NCBIfam" id="TIGR00184">
    <property type="entry name" value="purA"/>
    <property type="match status" value="1"/>
</dbReference>
<feature type="binding site" evidence="8">
    <location>
        <begin position="337"/>
        <end position="339"/>
    </location>
    <ligand>
        <name>GTP</name>
        <dbReference type="ChEBI" id="CHEBI:37565"/>
    </ligand>
</feature>
<comment type="pathway">
    <text evidence="8">Purine metabolism; AMP biosynthesis via de novo pathway; AMP from IMP: step 1/2.</text>
</comment>
<dbReference type="NCBIfam" id="NF002223">
    <property type="entry name" value="PRK01117.1"/>
    <property type="match status" value="1"/>
</dbReference>
<feature type="binding site" evidence="8">
    <location>
        <begin position="305"/>
        <end position="311"/>
    </location>
    <ligand>
        <name>substrate</name>
    </ligand>
</feature>
<keyword evidence="6 8" id="KW-0460">Magnesium</keyword>
<keyword evidence="7 8" id="KW-0342">GTP-binding</keyword>
<evidence type="ECO:0000313" key="10">
    <source>
        <dbReference type="Proteomes" id="UP000266172"/>
    </source>
</evidence>
<feature type="binding site" evidence="8">
    <location>
        <position position="145"/>
    </location>
    <ligand>
        <name>IMP</name>
        <dbReference type="ChEBI" id="CHEBI:58053"/>
        <note>ligand shared between dimeric partners</note>
    </ligand>
</feature>
<protein>
    <recommendedName>
        <fullName evidence="8">Adenylosuccinate synthetase</fullName>
        <shortName evidence="8">AMPSase</shortName>
        <shortName evidence="8">AdSS</shortName>
        <ecNumber evidence="8">6.3.4.4</ecNumber>
    </recommendedName>
    <alternativeName>
        <fullName evidence="8">IMP--aspartate ligase</fullName>
    </alternativeName>
</protein>
<sequence>MLTSVTGINWGDEGKGRIVDLLTEKADYVVRYQGGNNAGHTVVTDQGKFVLNLLPSGILHPTAVCVLGNGMVIDPDHLRHEIAMMQYMKVKVDASNLKISDKATICMPFHVRQDVLEEERLSKTGSAFGSTRRGIAYAYGDKYMKKTLRMGDLLELDAPSVQHRLKVIIDSKNLVLENVYNQEPLSYDEIMEWCRSQAEFFKDYICDVGTLLGAAAGQGKNILFEAQLGALRDIDYGIYPFTSSSNTIASYAPIGAGIPGCALDNVVGVMKAYSTCVGEGPFVAETAMGEAWNEKLRESGGEFGAATGRPRRVGPFDAVASRYGIRCQKAQDIALTKLDVLGAFDKIPVITGYRLHGVLLDSFPTDSRLEEAEPVIEELPGWGCDISGCRSWKDLPENARKYVCTLEKLVDHPIYLVSTGAERDAYLLRE</sequence>
<feature type="binding site" evidence="8">
    <location>
        <begin position="11"/>
        <end position="17"/>
    </location>
    <ligand>
        <name>GTP</name>
        <dbReference type="ChEBI" id="CHEBI:37565"/>
    </ligand>
</feature>
<keyword evidence="8" id="KW-0963">Cytoplasm</keyword>
<keyword evidence="3 8" id="KW-0479">Metal-binding</keyword>
<dbReference type="GO" id="GO:0004019">
    <property type="term" value="F:adenylosuccinate synthase activity"/>
    <property type="evidence" value="ECO:0007669"/>
    <property type="project" value="UniProtKB-UniRule"/>
</dbReference>
<dbReference type="GO" id="GO:0000287">
    <property type="term" value="F:magnesium ion binding"/>
    <property type="evidence" value="ECO:0007669"/>
    <property type="project" value="UniProtKB-UniRule"/>
</dbReference>
<dbReference type="InterPro" id="IPR001114">
    <property type="entry name" value="Adenylosuccinate_synthetase"/>
</dbReference>
<dbReference type="Gene3D" id="3.90.170.10">
    <property type="entry name" value="Adenylosuccinate Synthetase, subunit A, domain 3"/>
    <property type="match status" value="1"/>
</dbReference>
<dbReference type="UniPathway" id="UPA00075">
    <property type="reaction ID" value="UER00335"/>
</dbReference>
<dbReference type="GO" id="GO:0044208">
    <property type="term" value="P:'de novo' AMP biosynthetic process"/>
    <property type="evidence" value="ECO:0007669"/>
    <property type="project" value="UniProtKB-UniRule"/>
</dbReference>
<evidence type="ECO:0000256" key="2">
    <source>
        <dbReference type="ARBA" id="ARBA00022598"/>
    </source>
</evidence>
<dbReference type="EMBL" id="QRVL01000009">
    <property type="protein sequence ID" value="RGS39464.1"/>
    <property type="molecule type" value="Genomic_DNA"/>
</dbReference>
<comment type="caution">
    <text evidence="9">The sequence shown here is derived from an EMBL/GenBank/DDBJ whole genome shotgun (WGS) entry which is preliminary data.</text>
</comment>
<evidence type="ECO:0000256" key="4">
    <source>
        <dbReference type="ARBA" id="ARBA00022741"/>
    </source>
</evidence>
<evidence type="ECO:0000256" key="3">
    <source>
        <dbReference type="ARBA" id="ARBA00022723"/>
    </source>
</evidence>
<dbReference type="FunFam" id="3.90.170.10:FF:000001">
    <property type="entry name" value="Adenylosuccinate synthetase"/>
    <property type="match status" value="1"/>
</dbReference>
<comment type="catalytic activity">
    <reaction evidence="8">
        <text>IMP + L-aspartate + GTP = N(6)-(1,2-dicarboxyethyl)-AMP + GDP + phosphate + 2 H(+)</text>
        <dbReference type="Rhea" id="RHEA:15753"/>
        <dbReference type="ChEBI" id="CHEBI:15378"/>
        <dbReference type="ChEBI" id="CHEBI:29991"/>
        <dbReference type="ChEBI" id="CHEBI:37565"/>
        <dbReference type="ChEBI" id="CHEBI:43474"/>
        <dbReference type="ChEBI" id="CHEBI:57567"/>
        <dbReference type="ChEBI" id="CHEBI:58053"/>
        <dbReference type="ChEBI" id="CHEBI:58189"/>
        <dbReference type="EC" id="6.3.4.4"/>
    </reaction>
</comment>
<feature type="binding site" description="in other chain" evidence="8">
    <location>
        <position position="131"/>
    </location>
    <ligand>
        <name>IMP</name>
        <dbReference type="ChEBI" id="CHEBI:58053"/>
        <note>ligand shared between dimeric partners</note>
    </ligand>
</feature>
<comment type="subcellular location">
    <subcellularLocation>
        <location evidence="8">Cytoplasm</location>
    </subcellularLocation>
</comment>
<feature type="binding site" evidence="8">
    <location>
        <position position="311"/>
    </location>
    <ligand>
        <name>GTP</name>
        <dbReference type="ChEBI" id="CHEBI:37565"/>
    </ligand>
</feature>